<dbReference type="AlphaFoldDB" id="A0A4Q7YX44"/>
<organism evidence="1 2">
    <name type="scientific">Edaphobacter modestus</name>
    <dbReference type="NCBI Taxonomy" id="388466"/>
    <lineage>
        <taxon>Bacteria</taxon>
        <taxon>Pseudomonadati</taxon>
        <taxon>Acidobacteriota</taxon>
        <taxon>Terriglobia</taxon>
        <taxon>Terriglobales</taxon>
        <taxon>Acidobacteriaceae</taxon>
        <taxon>Edaphobacter</taxon>
    </lineage>
</organism>
<reference evidence="1 2" key="1">
    <citation type="submission" date="2019-02" db="EMBL/GenBank/DDBJ databases">
        <title>Genomic Encyclopedia of Archaeal and Bacterial Type Strains, Phase II (KMG-II): from individual species to whole genera.</title>
        <authorList>
            <person name="Goeker M."/>
        </authorList>
    </citation>
    <scope>NUCLEOTIDE SEQUENCE [LARGE SCALE GENOMIC DNA]</scope>
    <source>
        <strain evidence="1 2">DSM 18101</strain>
    </source>
</reference>
<keyword evidence="2" id="KW-1185">Reference proteome</keyword>
<dbReference type="EMBL" id="SHKW01000001">
    <property type="protein sequence ID" value="RZU42407.1"/>
    <property type="molecule type" value="Genomic_DNA"/>
</dbReference>
<protein>
    <submittedName>
        <fullName evidence="1">Uncharacterized protein</fullName>
    </submittedName>
</protein>
<evidence type="ECO:0000313" key="2">
    <source>
        <dbReference type="Proteomes" id="UP000292958"/>
    </source>
</evidence>
<dbReference type="Proteomes" id="UP000292958">
    <property type="component" value="Unassembled WGS sequence"/>
</dbReference>
<gene>
    <name evidence="1" type="ORF">BDD14_3984</name>
</gene>
<comment type="caution">
    <text evidence="1">The sequence shown here is derived from an EMBL/GenBank/DDBJ whole genome shotgun (WGS) entry which is preliminary data.</text>
</comment>
<name>A0A4Q7YX44_9BACT</name>
<sequence>MSPVNPGQNPTKDSLVCPTAVNSVLTSWFLPSRQCYRKDCETLGLYRDCPDTDPRGRTNS</sequence>
<accession>A0A4Q7YX44</accession>
<proteinExistence type="predicted"/>
<evidence type="ECO:0000313" key="1">
    <source>
        <dbReference type="EMBL" id="RZU42407.1"/>
    </source>
</evidence>